<feature type="region of interest" description="Disordered" evidence="1">
    <location>
        <begin position="75"/>
        <end position="101"/>
    </location>
</feature>
<dbReference type="PANTHER" id="PTHR21180:SF32">
    <property type="entry name" value="ENDONUCLEASE_EXONUCLEASE_PHOSPHATASE FAMILY DOMAIN-CONTAINING PROTEIN 1"/>
    <property type="match status" value="1"/>
</dbReference>
<gene>
    <name evidence="3" type="ORF">BIU88_10450</name>
</gene>
<evidence type="ECO:0000259" key="2">
    <source>
        <dbReference type="SMART" id="SM00278"/>
    </source>
</evidence>
<dbReference type="InterPro" id="IPR003583">
    <property type="entry name" value="Hlx-hairpin-Hlx_DNA-bd_motif"/>
</dbReference>
<dbReference type="AlphaFoldDB" id="A0A1D8D6R5"/>
<dbReference type="OrthoDB" id="9790239at2"/>
<dbReference type="SUPFAM" id="SSF47781">
    <property type="entry name" value="RuvA domain 2-like"/>
    <property type="match status" value="1"/>
</dbReference>
<name>A0A1D8D6R5_CHLLM</name>
<protein>
    <submittedName>
        <fullName evidence="3">Competence protein ComEA</fullName>
    </submittedName>
</protein>
<organism evidence="3 4">
    <name type="scientific">Chlorobaculum limnaeum</name>
    <dbReference type="NCBI Taxonomy" id="274537"/>
    <lineage>
        <taxon>Bacteria</taxon>
        <taxon>Pseudomonadati</taxon>
        <taxon>Chlorobiota</taxon>
        <taxon>Chlorobiia</taxon>
        <taxon>Chlorobiales</taxon>
        <taxon>Chlorobiaceae</taxon>
        <taxon>Chlorobaculum</taxon>
    </lineage>
</organism>
<proteinExistence type="predicted"/>
<dbReference type="KEGG" id="clz:BIU88_10450"/>
<dbReference type="GO" id="GO:0003677">
    <property type="term" value="F:DNA binding"/>
    <property type="evidence" value="ECO:0007669"/>
    <property type="project" value="InterPro"/>
</dbReference>
<dbReference type="GO" id="GO:0006281">
    <property type="term" value="P:DNA repair"/>
    <property type="evidence" value="ECO:0007669"/>
    <property type="project" value="InterPro"/>
</dbReference>
<evidence type="ECO:0000313" key="3">
    <source>
        <dbReference type="EMBL" id="AOS84514.1"/>
    </source>
</evidence>
<dbReference type="STRING" id="274537.BIU88_10450"/>
<evidence type="ECO:0000313" key="4">
    <source>
        <dbReference type="Proteomes" id="UP000095185"/>
    </source>
</evidence>
<dbReference type="Pfam" id="PF12836">
    <property type="entry name" value="HHH_3"/>
    <property type="match status" value="1"/>
</dbReference>
<feature type="domain" description="Helix-hairpin-helix DNA-binding motif class 1" evidence="2">
    <location>
        <begin position="148"/>
        <end position="167"/>
    </location>
</feature>
<dbReference type="EMBL" id="CP017305">
    <property type="protein sequence ID" value="AOS84514.1"/>
    <property type="molecule type" value="Genomic_DNA"/>
</dbReference>
<dbReference type="SMART" id="SM00278">
    <property type="entry name" value="HhH1"/>
    <property type="match status" value="2"/>
</dbReference>
<sequence length="171" mass="18615">MKFLDNVAVKLGVTKAEMTAVTLLTFFLLLGGALKYSGSVQEADKLIAQTEEARYSEAEVDSLLSLAMKPGDAVAAEPPGMVAGREEQEESATRSTARRSSKKKFTGTMAFRTASAAQLQRIPGVGPVMARRLIEFRKQSGGKVDHFNDFLKVKGIGKKKLELLQKHLTLD</sequence>
<dbReference type="InterPro" id="IPR051675">
    <property type="entry name" value="Endo/Exo/Phosphatase_dom_1"/>
</dbReference>
<dbReference type="Proteomes" id="UP000095185">
    <property type="component" value="Chromosome"/>
</dbReference>
<dbReference type="PANTHER" id="PTHR21180">
    <property type="entry name" value="ENDONUCLEASE/EXONUCLEASE/PHOSPHATASE FAMILY DOMAIN-CONTAINING PROTEIN 1"/>
    <property type="match status" value="1"/>
</dbReference>
<dbReference type="RefSeq" id="WP_069810706.1">
    <property type="nucleotide sequence ID" value="NZ_CP017305.1"/>
</dbReference>
<dbReference type="InterPro" id="IPR010994">
    <property type="entry name" value="RuvA_2-like"/>
</dbReference>
<reference evidence="3" key="1">
    <citation type="submission" date="2016-09" db="EMBL/GenBank/DDBJ databases">
        <title>Genome sequence of Chlorobaculum limnaeum.</title>
        <authorList>
            <person name="Liu Z."/>
            <person name="Tank M."/>
            <person name="Bryant D.A."/>
        </authorList>
    </citation>
    <scope>NUCLEOTIDE SEQUENCE [LARGE SCALE GENOMIC DNA]</scope>
    <source>
        <strain evidence="3">DSM 1677</strain>
    </source>
</reference>
<feature type="domain" description="Helix-hairpin-helix DNA-binding motif class 1" evidence="2">
    <location>
        <begin position="117"/>
        <end position="136"/>
    </location>
</feature>
<evidence type="ECO:0000256" key="1">
    <source>
        <dbReference type="SAM" id="MobiDB-lite"/>
    </source>
</evidence>
<keyword evidence="4" id="KW-1185">Reference proteome</keyword>
<dbReference type="Gene3D" id="1.10.150.320">
    <property type="entry name" value="Photosystem II 12 kDa extrinsic protein"/>
    <property type="match status" value="1"/>
</dbReference>
<accession>A0A1D8D6R5</accession>